<evidence type="ECO:0000256" key="2">
    <source>
        <dbReference type="ARBA" id="ARBA00022857"/>
    </source>
</evidence>
<proteinExistence type="inferred from homology"/>
<evidence type="ECO:0000256" key="3">
    <source>
        <dbReference type="ARBA" id="ARBA00023002"/>
    </source>
</evidence>
<dbReference type="InterPro" id="IPR002347">
    <property type="entry name" value="SDR_fam"/>
</dbReference>
<dbReference type="PANTHER" id="PTHR42760:SF133">
    <property type="entry name" value="3-OXOACYL-[ACYL-CARRIER-PROTEIN] REDUCTASE"/>
    <property type="match status" value="1"/>
</dbReference>
<name>A0A316YAP2_9BASI</name>
<evidence type="ECO:0000256" key="1">
    <source>
        <dbReference type="ARBA" id="ARBA00006484"/>
    </source>
</evidence>
<dbReference type="CDD" id="cd05233">
    <property type="entry name" value="SDR_c"/>
    <property type="match status" value="1"/>
</dbReference>
<dbReference type="Pfam" id="PF00106">
    <property type="entry name" value="adh_short"/>
    <property type="match status" value="1"/>
</dbReference>
<protein>
    <submittedName>
        <fullName evidence="6">NAD(P)-binding protein</fullName>
    </submittedName>
</protein>
<gene>
    <name evidence="6" type="ORF">FA10DRAFT_282157</name>
</gene>
<dbReference type="RefSeq" id="XP_025373904.1">
    <property type="nucleotide sequence ID" value="XM_025523751.1"/>
</dbReference>
<dbReference type="PROSITE" id="PS00061">
    <property type="entry name" value="ADH_SHORT"/>
    <property type="match status" value="1"/>
</dbReference>
<evidence type="ECO:0000313" key="7">
    <source>
        <dbReference type="Proteomes" id="UP000245768"/>
    </source>
</evidence>
<reference evidence="6 7" key="1">
    <citation type="journal article" date="2018" name="Mol. Biol. Evol.">
        <title>Broad Genomic Sampling Reveals a Smut Pathogenic Ancestry of the Fungal Clade Ustilaginomycotina.</title>
        <authorList>
            <person name="Kijpornyongpan T."/>
            <person name="Mondo S.J."/>
            <person name="Barry K."/>
            <person name="Sandor L."/>
            <person name="Lee J."/>
            <person name="Lipzen A."/>
            <person name="Pangilinan J."/>
            <person name="LaButti K."/>
            <person name="Hainaut M."/>
            <person name="Henrissat B."/>
            <person name="Grigoriev I.V."/>
            <person name="Spatafora J.W."/>
            <person name="Aime M.C."/>
        </authorList>
    </citation>
    <scope>NUCLEOTIDE SEQUENCE [LARGE SCALE GENOMIC DNA]</scope>
    <source>
        <strain evidence="6 7">MCA 4198</strain>
    </source>
</reference>
<dbReference type="GeneID" id="37045667"/>
<keyword evidence="3" id="KW-0560">Oxidoreductase</keyword>
<dbReference type="GO" id="GO:0016616">
    <property type="term" value="F:oxidoreductase activity, acting on the CH-OH group of donors, NAD or NADP as acceptor"/>
    <property type="evidence" value="ECO:0007669"/>
    <property type="project" value="TreeGrafter"/>
</dbReference>
<dbReference type="PRINTS" id="PR00080">
    <property type="entry name" value="SDRFAMILY"/>
</dbReference>
<dbReference type="PRINTS" id="PR00081">
    <property type="entry name" value="GDHRDH"/>
</dbReference>
<dbReference type="OrthoDB" id="5840532at2759"/>
<dbReference type="AlphaFoldDB" id="A0A316YAP2"/>
<dbReference type="GO" id="GO:0006633">
    <property type="term" value="P:fatty acid biosynthetic process"/>
    <property type="evidence" value="ECO:0007669"/>
    <property type="project" value="TreeGrafter"/>
</dbReference>
<dbReference type="InParanoid" id="A0A316YAP2"/>
<keyword evidence="7" id="KW-1185">Reference proteome</keyword>
<evidence type="ECO:0000313" key="6">
    <source>
        <dbReference type="EMBL" id="PWN86706.1"/>
    </source>
</evidence>
<dbReference type="InterPro" id="IPR020904">
    <property type="entry name" value="Sc_DH/Rdtase_CS"/>
</dbReference>
<dbReference type="GO" id="GO:0048038">
    <property type="term" value="F:quinone binding"/>
    <property type="evidence" value="ECO:0007669"/>
    <property type="project" value="TreeGrafter"/>
</dbReference>
<sequence length="305" mass="32706">MSSPGGSLLVIGGTSTIGQAVIALFASYGVPVVFTSRKPASGMTDLATRLSARAEDLARHDRRSSVGRIEAFEADPVSPPSLEAAVGRATEVGAGQLRYAINIAGIVQSSAGFKPIWELPMDEVRRMTEINFHAVVNACQIELAQMIKQGTKQSNTSDRELDSEEVPFSIINVASVYGNIVKRLSQRGIAFNSIYAATKHAILGFTKSVGHECFPLGVRLNSISPGYHITEELATADPELLMEKCAPNGKGGNFDDLSKTFYHVAVEAKYTAGTDFPIDGGFLARGAGVEFDTFMRRKSKQQTSA</sequence>
<dbReference type="EMBL" id="KZ819643">
    <property type="protein sequence ID" value="PWN86706.1"/>
    <property type="molecule type" value="Genomic_DNA"/>
</dbReference>
<feature type="transmembrane region" description="Helical" evidence="5">
    <location>
        <begin position="6"/>
        <end position="34"/>
    </location>
</feature>
<dbReference type="PANTHER" id="PTHR42760">
    <property type="entry name" value="SHORT-CHAIN DEHYDROGENASES/REDUCTASES FAMILY MEMBER"/>
    <property type="match status" value="1"/>
</dbReference>
<comment type="similarity">
    <text evidence="1 4">Belongs to the short-chain dehydrogenases/reductases (SDR) family.</text>
</comment>
<dbReference type="Proteomes" id="UP000245768">
    <property type="component" value="Unassembled WGS sequence"/>
</dbReference>
<keyword evidence="5" id="KW-0812">Transmembrane</keyword>
<accession>A0A316YAP2</accession>
<keyword evidence="2" id="KW-0521">NADP</keyword>
<dbReference type="STRING" id="215250.A0A316YAP2"/>
<keyword evidence="5" id="KW-0472">Membrane</keyword>
<dbReference type="InterPro" id="IPR036291">
    <property type="entry name" value="NAD(P)-bd_dom_sf"/>
</dbReference>
<organism evidence="6 7">
    <name type="scientific">Acaromyces ingoldii</name>
    <dbReference type="NCBI Taxonomy" id="215250"/>
    <lineage>
        <taxon>Eukaryota</taxon>
        <taxon>Fungi</taxon>
        <taxon>Dikarya</taxon>
        <taxon>Basidiomycota</taxon>
        <taxon>Ustilaginomycotina</taxon>
        <taxon>Exobasidiomycetes</taxon>
        <taxon>Exobasidiales</taxon>
        <taxon>Cryptobasidiaceae</taxon>
        <taxon>Acaromyces</taxon>
    </lineage>
</organism>
<keyword evidence="5" id="KW-1133">Transmembrane helix</keyword>
<evidence type="ECO:0000256" key="4">
    <source>
        <dbReference type="RuleBase" id="RU000363"/>
    </source>
</evidence>
<dbReference type="SUPFAM" id="SSF51735">
    <property type="entry name" value="NAD(P)-binding Rossmann-fold domains"/>
    <property type="match status" value="1"/>
</dbReference>
<dbReference type="Gene3D" id="3.40.50.720">
    <property type="entry name" value="NAD(P)-binding Rossmann-like Domain"/>
    <property type="match status" value="1"/>
</dbReference>
<evidence type="ECO:0000256" key="5">
    <source>
        <dbReference type="SAM" id="Phobius"/>
    </source>
</evidence>